<keyword evidence="3" id="KW-1185">Reference proteome</keyword>
<evidence type="ECO:0000259" key="1">
    <source>
        <dbReference type="Pfam" id="PF13454"/>
    </source>
</evidence>
<protein>
    <submittedName>
        <fullName evidence="2">Uncharacterized NAD(P)/FAD-binding protein YdhS</fullName>
    </submittedName>
</protein>
<dbReference type="PANTHER" id="PTHR40254:SF1">
    <property type="entry name" value="BLR0577 PROTEIN"/>
    <property type="match status" value="1"/>
</dbReference>
<dbReference type="InterPro" id="IPR038732">
    <property type="entry name" value="HpyO/CreE_NAD-binding"/>
</dbReference>
<reference evidence="2 3" key="1">
    <citation type="submission" date="2016-10" db="EMBL/GenBank/DDBJ databases">
        <authorList>
            <person name="de Groot N.N."/>
        </authorList>
    </citation>
    <scope>NUCLEOTIDE SEQUENCE [LARGE SCALE GENOMIC DNA]</scope>
    <source>
        <strain evidence="2 3">CPCC 202699</strain>
    </source>
</reference>
<proteinExistence type="predicted"/>
<dbReference type="SUPFAM" id="SSF51905">
    <property type="entry name" value="FAD/NAD(P)-binding domain"/>
    <property type="match status" value="2"/>
</dbReference>
<dbReference type="RefSeq" id="WP_176968483.1">
    <property type="nucleotide sequence ID" value="NZ_FNON01000001.1"/>
</dbReference>
<name>A0A1H2U061_9PSEU</name>
<dbReference type="Gene3D" id="3.50.50.60">
    <property type="entry name" value="FAD/NAD(P)-binding domain"/>
    <property type="match status" value="1"/>
</dbReference>
<gene>
    <name evidence="2" type="ORF">SAMN05421504_101740</name>
</gene>
<dbReference type="AlphaFoldDB" id="A0A1H2U061"/>
<feature type="domain" description="FAD-dependent urate hydroxylase HpyO/Asp monooxygenase CreE-like FAD/NAD(P)-binding" evidence="1">
    <location>
        <begin position="19"/>
        <end position="173"/>
    </location>
</feature>
<dbReference type="STRING" id="589385.SAMN05421504_101740"/>
<accession>A0A1H2U061</accession>
<dbReference type="InterPro" id="IPR036188">
    <property type="entry name" value="FAD/NAD-bd_sf"/>
</dbReference>
<sequence length="511" mass="54967">MRYPRATGTSTLDQGRQIAVVGGGVSAVCLLDALAESGGEPGGITVFETSCQLWRGRAFQLDLETVRVNIPPEGMSLRFGDTTVFREWLSDRGGGQDYLDPFCGIRFVPRGLFGDYLAESAMAILAKLRQQGWRIHVVRESVLSAERLGDGLVLETEFGNQFQADHTVLCVGRGKPTDIYGLGDAPGFVPEPYPLSRTLASIPTDAEVAVIGSGLTGIDVVLGLAQRSHQGRIRLLSRSGVLPMVRQRPFSYELKHFTPETFRAIAARGERIGMDDVIAVMRAEFAAAGEDLDAIVGEILRQEHEDPVALLRRHLAEVDSSSLGLRILQRVVPVTGPDVWPVLTERDKNKLIREHYRAVMSVCCPMPPTTGNKLLGLIDSGQLKVGAGLRDVEAAPGGGFAITTDTGPLHADYVINAVNVPADKIPAKAEPLISSLRDAGLAEQHPRGGVHVERATSRLTVNGVPDPRLYALGDLASGSLFFTFGLPSLVDRAYDIAGAVTQESPALRNVA</sequence>
<dbReference type="PANTHER" id="PTHR40254">
    <property type="entry name" value="BLR0577 PROTEIN"/>
    <property type="match status" value="1"/>
</dbReference>
<evidence type="ECO:0000313" key="3">
    <source>
        <dbReference type="Proteomes" id="UP000199515"/>
    </source>
</evidence>
<dbReference type="InterPro" id="IPR052189">
    <property type="entry name" value="L-asp_N-monooxygenase_NS-form"/>
</dbReference>
<evidence type="ECO:0000313" key="2">
    <source>
        <dbReference type="EMBL" id="SDW49431.1"/>
    </source>
</evidence>
<dbReference type="Pfam" id="PF13454">
    <property type="entry name" value="NAD_binding_9"/>
    <property type="match status" value="1"/>
</dbReference>
<dbReference type="Proteomes" id="UP000199515">
    <property type="component" value="Unassembled WGS sequence"/>
</dbReference>
<dbReference type="EMBL" id="FNON01000001">
    <property type="protein sequence ID" value="SDW49431.1"/>
    <property type="molecule type" value="Genomic_DNA"/>
</dbReference>
<organism evidence="2 3">
    <name type="scientific">Amycolatopsis xylanica</name>
    <dbReference type="NCBI Taxonomy" id="589385"/>
    <lineage>
        <taxon>Bacteria</taxon>
        <taxon>Bacillati</taxon>
        <taxon>Actinomycetota</taxon>
        <taxon>Actinomycetes</taxon>
        <taxon>Pseudonocardiales</taxon>
        <taxon>Pseudonocardiaceae</taxon>
        <taxon>Amycolatopsis</taxon>
    </lineage>
</organism>